<comment type="caution">
    <text evidence="2">The sequence shown here is derived from an EMBL/GenBank/DDBJ whole genome shotgun (WGS) entry which is preliminary data.</text>
</comment>
<accession>A0A0V1DT46</accession>
<organism evidence="2 4">
    <name type="scientific">Trichinella pseudospiralis</name>
    <name type="common">Parasitic roundworm</name>
    <dbReference type="NCBI Taxonomy" id="6337"/>
    <lineage>
        <taxon>Eukaryota</taxon>
        <taxon>Metazoa</taxon>
        <taxon>Ecdysozoa</taxon>
        <taxon>Nematoda</taxon>
        <taxon>Enoplea</taxon>
        <taxon>Dorylaimia</taxon>
        <taxon>Trichinellida</taxon>
        <taxon>Trichinellidae</taxon>
        <taxon>Trichinella</taxon>
    </lineage>
</organism>
<reference evidence="2 4" key="1">
    <citation type="submission" date="2015-01" db="EMBL/GenBank/DDBJ databases">
        <title>Evolution of Trichinella species and genotypes.</title>
        <authorList>
            <person name="Korhonen P.K."/>
            <person name="Edoardo P."/>
            <person name="Giuseppe L.R."/>
            <person name="Gasser R.B."/>
        </authorList>
    </citation>
    <scope>NUCLEOTIDE SEQUENCE [LARGE SCALE GENOMIC DNA]</scope>
    <source>
        <strain evidence="2">ISS13</strain>
    </source>
</reference>
<evidence type="ECO:0000313" key="3">
    <source>
        <dbReference type="EMBL" id="KRY72793.1"/>
    </source>
</evidence>
<dbReference type="EMBL" id="JYDR01000040">
    <property type="protein sequence ID" value="KRY72793.1"/>
    <property type="molecule type" value="Genomic_DNA"/>
</dbReference>
<evidence type="ECO:0000313" key="2">
    <source>
        <dbReference type="EMBL" id="KRY64752.1"/>
    </source>
</evidence>
<dbReference type="EMBL" id="JYDR01000287">
    <property type="protein sequence ID" value="KRY64752.1"/>
    <property type="molecule type" value="Genomic_DNA"/>
</dbReference>
<dbReference type="Proteomes" id="UP000054632">
    <property type="component" value="Unassembled WGS sequence"/>
</dbReference>
<gene>
    <name evidence="2" type="ORF">T4A_2924</name>
    <name evidence="1" type="ORF">T4A_5284</name>
    <name evidence="3" type="ORF">T4A_6941</name>
</gene>
<dbReference type="AlphaFoldDB" id="A0A0V1DT46"/>
<evidence type="ECO:0000313" key="4">
    <source>
        <dbReference type="Proteomes" id="UP000054632"/>
    </source>
</evidence>
<sequence length="30" mass="3418">MNIADGILQRRALLLYEYLPAKSALITTLR</sequence>
<proteinExistence type="predicted"/>
<evidence type="ECO:0000313" key="1">
    <source>
        <dbReference type="EMBL" id="KRY64467.1"/>
    </source>
</evidence>
<protein>
    <submittedName>
        <fullName evidence="2">Uncharacterized protein</fullName>
    </submittedName>
</protein>
<dbReference type="EMBL" id="JYDR01000395">
    <property type="protein sequence ID" value="KRY64467.1"/>
    <property type="molecule type" value="Genomic_DNA"/>
</dbReference>
<name>A0A0V1DT46_TRIPS</name>